<dbReference type="Gene3D" id="2.115.10.20">
    <property type="entry name" value="Glycosyl hydrolase domain, family 43"/>
    <property type="match status" value="1"/>
</dbReference>
<evidence type="ECO:0000313" key="3">
    <source>
        <dbReference type="Proteomes" id="UP000235826"/>
    </source>
</evidence>
<evidence type="ECO:0000256" key="1">
    <source>
        <dbReference type="SAM" id="SignalP"/>
    </source>
</evidence>
<organism evidence="2 3">
    <name type="scientific">Flavivirga eckloniae</name>
    <dbReference type="NCBI Taxonomy" id="1803846"/>
    <lineage>
        <taxon>Bacteria</taxon>
        <taxon>Pseudomonadati</taxon>
        <taxon>Bacteroidota</taxon>
        <taxon>Flavobacteriia</taxon>
        <taxon>Flavobacteriales</taxon>
        <taxon>Flavobacteriaceae</taxon>
        <taxon>Flavivirga</taxon>
    </lineage>
</organism>
<gene>
    <name evidence="2" type="ORF">C1H87_13765</name>
</gene>
<dbReference type="SUPFAM" id="SSF75005">
    <property type="entry name" value="Arabinanase/levansucrase/invertase"/>
    <property type="match status" value="1"/>
</dbReference>
<feature type="signal peptide" evidence="1">
    <location>
        <begin position="1"/>
        <end position="24"/>
    </location>
</feature>
<evidence type="ECO:0000313" key="2">
    <source>
        <dbReference type="EMBL" id="AUP79715.1"/>
    </source>
</evidence>
<dbReference type="RefSeq" id="WP_102756368.1">
    <property type="nucleotide sequence ID" value="NZ_CP025791.1"/>
</dbReference>
<feature type="chain" id="PRO_5014966503" description="Sucrase" evidence="1">
    <location>
        <begin position="25"/>
        <end position="384"/>
    </location>
</feature>
<dbReference type="Proteomes" id="UP000235826">
    <property type="component" value="Chromosome"/>
</dbReference>
<dbReference type="KEGG" id="fek:C1H87_13765"/>
<dbReference type="CDD" id="cd08994">
    <property type="entry name" value="GH43_62_32_68_117_130-like"/>
    <property type="match status" value="1"/>
</dbReference>
<dbReference type="EMBL" id="CP025791">
    <property type="protein sequence ID" value="AUP79715.1"/>
    <property type="molecule type" value="Genomic_DNA"/>
</dbReference>
<evidence type="ECO:0008006" key="4">
    <source>
        <dbReference type="Google" id="ProtNLM"/>
    </source>
</evidence>
<proteinExistence type="predicted"/>
<keyword evidence="3" id="KW-1185">Reference proteome</keyword>
<reference evidence="2 3" key="1">
    <citation type="submission" date="2018-01" db="EMBL/GenBank/DDBJ databases">
        <title>Complete genome sequence of Flavivirga eckloniae ECD14 isolated from seaweed Ecklonia cava.</title>
        <authorList>
            <person name="Lee J.H."/>
            <person name="Baik K.S."/>
            <person name="Seong C.N."/>
        </authorList>
    </citation>
    <scope>NUCLEOTIDE SEQUENCE [LARGE SCALE GENOMIC DNA]</scope>
    <source>
        <strain evidence="2 3">ECD14</strain>
    </source>
</reference>
<keyword evidence="1" id="KW-0732">Signal</keyword>
<dbReference type="OrthoDB" id="9794572at2"/>
<protein>
    <recommendedName>
        <fullName evidence="4">Sucrase</fullName>
    </recommendedName>
</protein>
<accession>A0A2K9PRP1</accession>
<dbReference type="PROSITE" id="PS51257">
    <property type="entry name" value="PROKAR_LIPOPROTEIN"/>
    <property type="match status" value="1"/>
</dbReference>
<sequence length="384" mass="43628">MQVKHKIQLLVVALFSTMASVSCQEDNGLNLGAMVQPVPENYKKISADYHIWGASVIKGYDGKYHMYYSRWKYELGHMGWVTDSEIAYAVAEKAEGPYKDVNVALPARGKDFWDGTTTHNPTIFKKDGKYYLYYMGTTSPVKAKQPTSMKHKDWWLYRNNQRIGVAWSKKPEGPWNRLDYPVIDVDENPNAPDALMTSNPAVNIAPNGGIFAVYKVVGKQKDWQPIDLDKDESYQVSKGDRVRYMVSFAENPLGPFKKHKTTIFELKEAEKEHMIAEDPYVWSQDGKYYAIVCDIQGRFTGDTGAFALMNSENGYDWHQAKHPLVLPSRILLKDGSKTDYKLERPQLLIEEGEPSFLFGALGITVNGIHRGHACNLRVSLKLKD</sequence>
<dbReference type="AlphaFoldDB" id="A0A2K9PRP1"/>
<dbReference type="InterPro" id="IPR023296">
    <property type="entry name" value="Glyco_hydro_beta-prop_sf"/>
</dbReference>
<name>A0A2K9PRP1_9FLAO</name>